<feature type="domain" description="B30.2/SPRY" evidence="2">
    <location>
        <begin position="112"/>
        <end position="302"/>
    </location>
</feature>
<feature type="region of interest" description="Disordered" evidence="1">
    <location>
        <begin position="25"/>
        <end position="48"/>
    </location>
</feature>
<dbReference type="InterPro" id="IPR003877">
    <property type="entry name" value="SPRY_dom"/>
</dbReference>
<evidence type="ECO:0000313" key="4">
    <source>
        <dbReference type="Proteomes" id="UP000789342"/>
    </source>
</evidence>
<evidence type="ECO:0000256" key="1">
    <source>
        <dbReference type="SAM" id="MobiDB-lite"/>
    </source>
</evidence>
<dbReference type="SMART" id="SM00449">
    <property type="entry name" value="SPRY"/>
    <property type="match status" value="1"/>
</dbReference>
<dbReference type="Gene3D" id="2.60.120.920">
    <property type="match status" value="1"/>
</dbReference>
<reference evidence="3" key="1">
    <citation type="submission" date="2021-06" db="EMBL/GenBank/DDBJ databases">
        <authorList>
            <person name="Kallberg Y."/>
            <person name="Tangrot J."/>
            <person name="Rosling A."/>
        </authorList>
    </citation>
    <scope>NUCLEOTIDE SEQUENCE</scope>
    <source>
        <strain evidence="3">CL551</strain>
    </source>
</reference>
<dbReference type="InterPro" id="IPR050618">
    <property type="entry name" value="Ubq-SigPath_Reg"/>
</dbReference>
<evidence type="ECO:0000259" key="2">
    <source>
        <dbReference type="PROSITE" id="PS50188"/>
    </source>
</evidence>
<dbReference type="PROSITE" id="PS50188">
    <property type="entry name" value="B302_SPRY"/>
    <property type="match status" value="1"/>
</dbReference>
<dbReference type="InterPro" id="IPR001870">
    <property type="entry name" value="B30.2/SPRY"/>
</dbReference>
<dbReference type="EMBL" id="CAJVPV010002728">
    <property type="protein sequence ID" value="CAG8534157.1"/>
    <property type="molecule type" value="Genomic_DNA"/>
</dbReference>
<dbReference type="InterPro" id="IPR013320">
    <property type="entry name" value="ConA-like_dom_sf"/>
</dbReference>
<dbReference type="PANTHER" id="PTHR12864">
    <property type="entry name" value="RAN BINDING PROTEIN 9-RELATED"/>
    <property type="match status" value="1"/>
</dbReference>
<name>A0A9N9ALR0_9GLOM</name>
<gene>
    <name evidence="3" type="ORF">AMORRO_LOCUS4814</name>
</gene>
<evidence type="ECO:0000313" key="3">
    <source>
        <dbReference type="EMBL" id="CAG8534157.1"/>
    </source>
</evidence>
<dbReference type="InterPro" id="IPR043136">
    <property type="entry name" value="B30.2/SPRY_sf"/>
</dbReference>
<proteinExistence type="predicted"/>
<feature type="compositionally biased region" description="Low complexity" evidence="1">
    <location>
        <begin position="33"/>
        <end position="48"/>
    </location>
</feature>
<organism evidence="3 4">
    <name type="scientific">Acaulospora morrowiae</name>
    <dbReference type="NCBI Taxonomy" id="94023"/>
    <lineage>
        <taxon>Eukaryota</taxon>
        <taxon>Fungi</taxon>
        <taxon>Fungi incertae sedis</taxon>
        <taxon>Mucoromycota</taxon>
        <taxon>Glomeromycotina</taxon>
        <taxon>Glomeromycetes</taxon>
        <taxon>Diversisporales</taxon>
        <taxon>Acaulosporaceae</taxon>
        <taxon>Acaulospora</taxon>
    </lineage>
</organism>
<comment type="caution">
    <text evidence="3">The sequence shown here is derived from an EMBL/GenBank/DDBJ whole genome shotgun (WGS) entry which is preliminary data.</text>
</comment>
<dbReference type="Pfam" id="PF00622">
    <property type="entry name" value="SPRY"/>
    <property type="match status" value="1"/>
</dbReference>
<dbReference type="Proteomes" id="UP000789342">
    <property type="component" value="Unassembled WGS sequence"/>
</dbReference>
<protein>
    <submittedName>
        <fullName evidence="3">10682_t:CDS:1</fullName>
    </submittedName>
</protein>
<sequence>MSDFSDNFSSGSKHNQDDFVHVTENEQDSNHLPSSNINSPSASISSIISKRSRQQLQIDTDFTLHQFDDTWIRQTDTPFPSPPFICSHSLPLTPELCIFSPMELNYSPPYIPSYLRLRVDKMQQNGESSVELPTGWTQGSEHIKISDNGLKITYTGPGGSIWTDAAAVITNHPILREVGMYYYEVTILDEGFRGNIGLGLANQFNPQDRMPGWDCHSIGYHGDDGLLFTNSTEGAKYGPLYTTGDTVGCGINFFENSIFFTKNGMNLGNAVENYTLFGPLYPTMGLISKDECVEANFGARPFEYDIEFHAEMVFQNALMFGKKVKPEYEFW</sequence>
<dbReference type="SUPFAM" id="SSF49899">
    <property type="entry name" value="Concanavalin A-like lectins/glucanases"/>
    <property type="match status" value="1"/>
</dbReference>
<accession>A0A9N9ALR0</accession>
<keyword evidence="4" id="KW-1185">Reference proteome</keyword>
<dbReference type="AlphaFoldDB" id="A0A9N9ALR0"/>
<dbReference type="OrthoDB" id="25503at2759"/>